<dbReference type="HOGENOM" id="CLU_031074_1_0_1"/>
<dbReference type="Proteomes" id="UP000015464">
    <property type="component" value="Unassembled WGS sequence"/>
</dbReference>
<evidence type="ECO:0000259" key="3">
    <source>
        <dbReference type="Pfam" id="PF08620"/>
    </source>
</evidence>
<feature type="compositionally biased region" description="Polar residues" evidence="2">
    <location>
        <begin position="227"/>
        <end position="241"/>
    </location>
</feature>
<dbReference type="InterPro" id="IPR039913">
    <property type="entry name" value="RPAP1/Rba50"/>
</dbReference>
<dbReference type="eggNOG" id="KOG1894">
    <property type="taxonomic scope" value="Eukaryota"/>
</dbReference>
<organism evidence="5 6">
    <name type="scientific">Schizosaccharomyces cryophilus (strain OY26 / ATCC MYA-4695 / CBS 11777 / NBRC 106824 / NRRL Y48691)</name>
    <name type="common">Fission yeast</name>
    <dbReference type="NCBI Taxonomy" id="653667"/>
    <lineage>
        <taxon>Eukaryota</taxon>
        <taxon>Fungi</taxon>
        <taxon>Dikarya</taxon>
        <taxon>Ascomycota</taxon>
        <taxon>Taphrinomycotina</taxon>
        <taxon>Schizosaccharomycetes</taxon>
        <taxon>Schizosaccharomycetales</taxon>
        <taxon>Schizosaccharomycetaceae</taxon>
        <taxon>Schizosaccharomyces</taxon>
    </lineage>
</organism>
<feature type="region of interest" description="Disordered" evidence="2">
    <location>
        <begin position="1"/>
        <end position="84"/>
    </location>
</feature>
<evidence type="ECO:0000313" key="5">
    <source>
        <dbReference type="EMBL" id="EPY49438.1"/>
    </source>
</evidence>
<feature type="compositionally biased region" description="Low complexity" evidence="2">
    <location>
        <begin position="157"/>
        <end position="182"/>
    </location>
</feature>
<feature type="domain" description="RPAP1 N-terminal" evidence="4">
    <location>
        <begin position="78"/>
        <end position="122"/>
    </location>
</feature>
<dbReference type="InterPro" id="IPR013929">
    <property type="entry name" value="RPAP1_C"/>
</dbReference>
<dbReference type="InterPro" id="IPR013930">
    <property type="entry name" value="RPAP1_N"/>
</dbReference>
<feature type="region of interest" description="Disordered" evidence="2">
    <location>
        <begin position="125"/>
        <end position="247"/>
    </location>
</feature>
<accession>S9VNB8</accession>
<feature type="domain" description="RPAP1 C-terminal" evidence="3">
    <location>
        <begin position="308"/>
        <end position="375"/>
    </location>
</feature>
<sequence>MTERGGLFSNVIGDVVERPKTSGPNELKSKQRHPGGFPSIPKVLPKRHTNSMSTFKERQTRNKKASPKEEERGYSDAQGIDDENRVRLDRMDEMEILEAQSEVRSTIREDLLDMLLNRYKKKVEKEASLQSSSSNLTGQSTDTYVPSRFRSTNLDHSNSNLESVLSSDVVESSSSSNASPSNGEKVGKLKTGKNVTFGNAPIKRERNKSASLLEKQIQSNLEKKTNETNMKSGEEVGSSNAPLEPGLNVHLPEKRVELDPNDSDFYEQLHEKYFPNLPVDEKQMQWLKDPSEEENTYNPEAEGVHAHQIRFGFRGEIIPPGKSHKVPVTEGLHHHGDAPSSAGYTLVELAHLLRSQFPTQRCIAIQTVGRILYRLNSGEFGDIVSPELHTLVEDTNILDLLIAASGENVRHMTVRSLAIEALWLTSQSQHGSTRQAL</sequence>
<dbReference type="RefSeq" id="XP_013025467.1">
    <property type="nucleotide sequence ID" value="XM_013170013.1"/>
</dbReference>
<dbReference type="OMA" id="TQRCIAI"/>
<evidence type="ECO:0000256" key="1">
    <source>
        <dbReference type="ARBA" id="ARBA00009953"/>
    </source>
</evidence>
<gene>
    <name evidence="5" type="ORF">SPOG_01325</name>
</gene>
<feature type="compositionally biased region" description="Basic and acidic residues" evidence="2">
    <location>
        <begin position="55"/>
        <end position="74"/>
    </location>
</feature>
<keyword evidence="6" id="KW-1185">Reference proteome</keyword>
<dbReference type="AlphaFoldDB" id="S9VNB8"/>
<dbReference type="PANTHER" id="PTHR21483:SF18">
    <property type="entry name" value="RNA POLYMERASE II-ASSOCIATED PROTEIN 1"/>
    <property type="match status" value="1"/>
</dbReference>
<protein>
    <submittedName>
        <fullName evidence="5">RNA polymerase II associated protein</fullName>
    </submittedName>
</protein>
<reference evidence="5 6" key="1">
    <citation type="journal article" date="2011" name="Science">
        <title>Comparative functional genomics of the fission yeasts.</title>
        <authorList>
            <person name="Rhind N."/>
            <person name="Chen Z."/>
            <person name="Yassour M."/>
            <person name="Thompson D.A."/>
            <person name="Haas B.J."/>
            <person name="Habib N."/>
            <person name="Wapinski I."/>
            <person name="Roy S."/>
            <person name="Lin M.F."/>
            <person name="Heiman D.I."/>
            <person name="Young S.K."/>
            <person name="Furuya K."/>
            <person name="Guo Y."/>
            <person name="Pidoux A."/>
            <person name="Chen H.M."/>
            <person name="Robbertse B."/>
            <person name="Goldberg J.M."/>
            <person name="Aoki K."/>
            <person name="Bayne E.H."/>
            <person name="Berlin A.M."/>
            <person name="Desjardins C.A."/>
            <person name="Dobbs E."/>
            <person name="Dukaj L."/>
            <person name="Fan L."/>
            <person name="FitzGerald M.G."/>
            <person name="French C."/>
            <person name="Gujja S."/>
            <person name="Hansen K."/>
            <person name="Keifenheim D."/>
            <person name="Levin J.Z."/>
            <person name="Mosher R.A."/>
            <person name="Mueller C.A."/>
            <person name="Pfiffner J."/>
            <person name="Priest M."/>
            <person name="Russ C."/>
            <person name="Smialowska A."/>
            <person name="Swoboda P."/>
            <person name="Sykes S.M."/>
            <person name="Vaughn M."/>
            <person name="Vengrova S."/>
            <person name="Yoder R."/>
            <person name="Zeng Q."/>
            <person name="Allshire R."/>
            <person name="Baulcombe D."/>
            <person name="Birren B.W."/>
            <person name="Brown W."/>
            <person name="Ekwall K."/>
            <person name="Kellis M."/>
            <person name="Leatherwood J."/>
            <person name="Levin H."/>
            <person name="Margalit H."/>
            <person name="Martienssen R."/>
            <person name="Nieduszynski C.A."/>
            <person name="Spatafora J.W."/>
            <person name="Friedman N."/>
            <person name="Dalgaard J.Z."/>
            <person name="Baumann P."/>
            <person name="Niki H."/>
            <person name="Regev A."/>
            <person name="Nusbaum C."/>
        </authorList>
    </citation>
    <scope>NUCLEOTIDE SEQUENCE [LARGE SCALE GENOMIC DNA]</scope>
    <source>
        <strain evidence="6">OY26 / ATCC MYA-4695 / CBS 11777 / NBRC 106824 / NRRL Y48691</strain>
    </source>
</reference>
<dbReference type="OrthoDB" id="348201at2759"/>
<evidence type="ECO:0000313" key="6">
    <source>
        <dbReference type="Proteomes" id="UP000015464"/>
    </source>
</evidence>
<dbReference type="Pfam" id="PF08621">
    <property type="entry name" value="RPAP1_N"/>
    <property type="match status" value="1"/>
</dbReference>
<dbReference type="STRING" id="653667.S9VNB8"/>
<dbReference type="GO" id="GO:0006366">
    <property type="term" value="P:transcription by RNA polymerase II"/>
    <property type="evidence" value="ECO:0007669"/>
    <property type="project" value="InterPro"/>
</dbReference>
<evidence type="ECO:0000259" key="4">
    <source>
        <dbReference type="Pfam" id="PF08621"/>
    </source>
</evidence>
<comment type="similarity">
    <text evidence="1">Belongs to the RPAP1 family.</text>
</comment>
<proteinExistence type="inferred from homology"/>
<name>S9VNB8_SCHCR</name>
<dbReference type="PANTHER" id="PTHR21483">
    <property type="entry name" value="RNA POLYMERASE II-ASSOCIATED PROTEIN 1"/>
    <property type="match status" value="1"/>
</dbReference>
<evidence type="ECO:0000256" key="2">
    <source>
        <dbReference type="SAM" id="MobiDB-lite"/>
    </source>
</evidence>
<dbReference type="GeneID" id="25035654"/>
<dbReference type="Pfam" id="PF08620">
    <property type="entry name" value="RPAP1_C"/>
    <property type="match status" value="1"/>
</dbReference>
<dbReference type="EMBL" id="KE546995">
    <property type="protein sequence ID" value="EPY49438.1"/>
    <property type="molecule type" value="Genomic_DNA"/>
</dbReference>
<feature type="compositionally biased region" description="Polar residues" evidence="2">
    <location>
        <begin position="128"/>
        <end position="156"/>
    </location>
</feature>